<dbReference type="OrthoDB" id="6446331at2"/>
<dbReference type="Proteomes" id="UP000053226">
    <property type="component" value="Unassembled WGS sequence"/>
</dbReference>
<name>A0A0N0I9N2_9GAMM</name>
<dbReference type="AlphaFoldDB" id="A0A0N0I9N2"/>
<dbReference type="RefSeq" id="WP_053908808.1">
    <property type="nucleotide sequence ID" value="NZ_CAWMUS010000025.1"/>
</dbReference>
<sequence>MIDSLSWLKKVEQRLINDGAGDLYCLLEVMYKEQKMNFQQFIYDASRGIGCVVSEGLEYVLDQDLDDPSEFDGACFILGDYESSTLSPQKFVELMQVITDSYITEHPENKETIERSMVRLKERYT</sequence>
<comment type="caution">
    <text evidence="1">The sequence shown here is derived from an EMBL/GenBank/DDBJ whole genome shotgun (WGS) entry which is preliminary data.</text>
</comment>
<proteinExistence type="predicted"/>
<dbReference type="EMBL" id="LGAA01000025">
    <property type="protein sequence ID" value="KPD02200.1"/>
    <property type="molecule type" value="Genomic_DNA"/>
</dbReference>
<accession>A0A0N0I9N2</accession>
<keyword evidence="2" id="KW-1185">Reference proteome</keyword>
<evidence type="ECO:0000313" key="1">
    <source>
        <dbReference type="EMBL" id="KPD02200.1"/>
    </source>
</evidence>
<evidence type="ECO:0008006" key="3">
    <source>
        <dbReference type="Google" id="ProtNLM"/>
    </source>
</evidence>
<gene>
    <name evidence="1" type="ORF">M992_2406</name>
</gene>
<organism evidence="1 2">
    <name type="scientific">Moellerella wisconsensis ATCC 35017</name>
    <dbReference type="NCBI Taxonomy" id="1354267"/>
    <lineage>
        <taxon>Bacteria</taxon>
        <taxon>Pseudomonadati</taxon>
        <taxon>Pseudomonadota</taxon>
        <taxon>Gammaproteobacteria</taxon>
        <taxon>Enterobacterales</taxon>
        <taxon>Morganellaceae</taxon>
        <taxon>Moellerella</taxon>
    </lineage>
</organism>
<evidence type="ECO:0000313" key="2">
    <source>
        <dbReference type="Proteomes" id="UP000053226"/>
    </source>
</evidence>
<reference evidence="1 2" key="1">
    <citation type="submission" date="2015-07" db="EMBL/GenBank/DDBJ databases">
        <title>ATOL: Assembling a taxonomically balanced genome-scale reconstruction of the evolutionary history of the Enterobacteriaceae.</title>
        <authorList>
            <person name="Plunkett G.III."/>
            <person name="Neeno-Eckwall E.C."/>
            <person name="Glasner J.D."/>
            <person name="Perna N.T."/>
        </authorList>
    </citation>
    <scope>NUCLEOTIDE SEQUENCE [LARGE SCALE GENOMIC DNA]</scope>
    <source>
        <strain evidence="1 2">ATCC 35017</strain>
    </source>
</reference>
<protein>
    <recommendedName>
        <fullName evidence="3">CDI immunity protein domain-containing protein</fullName>
    </recommendedName>
</protein>